<feature type="transmembrane region" description="Helical" evidence="2">
    <location>
        <begin position="315"/>
        <end position="342"/>
    </location>
</feature>
<accession>A0A1X7RQM1</accession>
<feature type="transmembrane region" description="Helical" evidence="2">
    <location>
        <begin position="274"/>
        <end position="294"/>
    </location>
</feature>
<name>A0A1X7RQM1_ZYMT9</name>
<feature type="region of interest" description="Disordered" evidence="1">
    <location>
        <begin position="1"/>
        <end position="75"/>
    </location>
</feature>
<keyword evidence="2" id="KW-0472">Membrane</keyword>
<feature type="transmembrane region" description="Helical" evidence="2">
    <location>
        <begin position="362"/>
        <end position="385"/>
    </location>
</feature>
<evidence type="ECO:0000256" key="2">
    <source>
        <dbReference type="SAM" id="Phobius"/>
    </source>
</evidence>
<dbReference type="Proteomes" id="UP000215127">
    <property type="component" value="Chromosome 4"/>
</dbReference>
<feature type="compositionally biased region" description="Basic and acidic residues" evidence="1">
    <location>
        <begin position="33"/>
        <end position="49"/>
    </location>
</feature>
<evidence type="ECO:0000313" key="4">
    <source>
        <dbReference type="Proteomes" id="UP000215127"/>
    </source>
</evidence>
<feature type="transmembrane region" description="Helical" evidence="2">
    <location>
        <begin position="247"/>
        <end position="268"/>
    </location>
</feature>
<feature type="compositionally biased region" description="Basic and acidic residues" evidence="1">
    <location>
        <begin position="1"/>
        <end position="25"/>
    </location>
</feature>
<proteinExistence type="predicted"/>
<gene>
    <name evidence="3" type="ORF">ZT3D7_G4652</name>
</gene>
<evidence type="ECO:0000256" key="1">
    <source>
        <dbReference type="SAM" id="MobiDB-lite"/>
    </source>
</evidence>
<dbReference type="AlphaFoldDB" id="A0A1X7RQM1"/>
<protein>
    <submittedName>
        <fullName evidence="3">Uncharacterized protein</fullName>
    </submittedName>
</protein>
<dbReference type="STRING" id="1276538.A0A1X7RQM1"/>
<reference evidence="3 4" key="1">
    <citation type="submission" date="2016-06" db="EMBL/GenBank/DDBJ databases">
        <authorList>
            <person name="Kjaerup R.B."/>
            <person name="Dalgaard T.S."/>
            <person name="Juul-Madsen H.R."/>
        </authorList>
    </citation>
    <scope>NUCLEOTIDE SEQUENCE [LARGE SCALE GENOMIC DNA]</scope>
</reference>
<evidence type="ECO:0000313" key="3">
    <source>
        <dbReference type="EMBL" id="SMQ49501.1"/>
    </source>
</evidence>
<keyword evidence="2" id="KW-0812">Transmembrane</keyword>
<dbReference type="EMBL" id="LT853695">
    <property type="protein sequence ID" value="SMQ49501.1"/>
    <property type="molecule type" value="Genomic_DNA"/>
</dbReference>
<keyword evidence="4" id="KW-1185">Reference proteome</keyword>
<sequence>MGNRPSKPEGSSRGKACAEARDRAKTTGVRGNAKSEEKEKAEEDKKPDTGDDPAEYSGDEPSPSRPSHNSEHISSTIKPPIMAGVHGQVLGHLVRRGVSAAQEHFTSANDAYVQQLQQDATLYDTKADADVNWEVRSYEMIPIIITGFITLLVVAAIRYSIGEVMAALTMIESPSHMAIISDKPPAYADSPDAPLEKEPLMPSEAEADVEVMLVHSKPITSKISTTMAHLYKIDGFRAKFRGARVSVMYHLLHSVVSNFLITVFDAGLVGNSLIYIFVSLGLARVHMAWTHAMIATESPVSFWRSMPARKQCKAILLPTLAVALAEQATIIFPIIVAFAVGLPDIQSDHVVKAAQDGEGCQMGLLALRLLAVPATLIFVAVAVLLPATVTLTRIEAALLPEDRNTIVPFDREALVGDLDLTARGSSKALFVEAWRSFDSTSRWRLIKLYVKMVAIELSVVFVAAHVMVAEMYIIGGEKIALLAKSMSAQAKLAGIEAQEVAN</sequence>
<keyword evidence="2" id="KW-1133">Transmembrane helix</keyword>
<feature type="transmembrane region" description="Helical" evidence="2">
    <location>
        <begin position="448"/>
        <end position="474"/>
    </location>
</feature>
<feature type="transmembrane region" description="Helical" evidence="2">
    <location>
        <begin position="140"/>
        <end position="161"/>
    </location>
</feature>
<organism evidence="3 4">
    <name type="scientific">Zymoseptoria tritici (strain ST99CH_3D7)</name>
    <dbReference type="NCBI Taxonomy" id="1276538"/>
    <lineage>
        <taxon>Eukaryota</taxon>
        <taxon>Fungi</taxon>
        <taxon>Dikarya</taxon>
        <taxon>Ascomycota</taxon>
        <taxon>Pezizomycotina</taxon>
        <taxon>Dothideomycetes</taxon>
        <taxon>Dothideomycetidae</taxon>
        <taxon>Mycosphaerellales</taxon>
        <taxon>Mycosphaerellaceae</taxon>
        <taxon>Zymoseptoria</taxon>
    </lineage>
</organism>